<dbReference type="VEuPathDB" id="AmoebaDB:ACA1_282380"/>
<dbReference type="Gene3D" id="1.20.1250.20">
    <property type="entry name" value="MFS general substrate transporter like domains"/>
    <property type="match status" value="2"/>
</dbReference>
<dbReference type="GO" id="GO:0016020">
    <property type="term" value="C:membrane"/>
    <property type="evidence" value="ECO:0007669"/>
    <property type="project" value="UniProtKB-SubCell"/>
</dbReference>
<dbReference type="InterPro" id="IPR010291">
    <property type="entry name" value="Ion_channel_UNC-93"/>
</dbReference>
<reference evidence="8 9" key="1">
    <citation type="journal article" date="2013" name="Genome Biol.">
        <title>Genome of Acanthamoeba castellanii highlights extensive lateral gene transfer and early evolution of tyrosine kinase signaling.</title>
        <authorList>
            <person name="Clarke M."/>
            <person name="Lohan A.J."/>
            <person name="Liu B."/>
            <person name="Lagkouvardos I."/>
            <person name="Roy S."/>
            <person name="Zafar N."/>
            <person name="Bertelli C."/>
            <person name="Schilde C."/>
            <person name="Kianianmomeni A."/>
            <person name="Burglin T.R."/>
            <person name="Frech C."/>
            <person name="Turcotte B."/>
            <person name="Kopec K.O."/>
            <person name="Synnott J.M."/>
            <person name="Choo C."/>
            <person name="Paponov I."/>
            <person name="Finkler A."/>
            <person name="Soon Heng Tan C."/>
            <person name="Hutchins A.P."/>
            <person name="Weinmeier T."/>
            <person name="Rattei T."/>
            <person name="Chu J.S."/>
            <person name="Gimenez G."/>
            <person name="Irimia M."/>
            <person name="Rigden D.J."/>
            <person name="Fitzpatrick D.A."/>
            <person name="Lorenzo-Morales J."/>
            <person name="Bateman A."/>
            <person name="Chiu C.H."/>
            <person name="Tang P."/>
            <person name="Hegemann P."/>
            <person name="Fromm H."/>
            <person name="Raoult D."/>
            <person name="Greub G."/>
            <person name="Miranda-Saavedra D."/>
            <person name="Chen N."/>
            <person name="Nash P."/>
            <person name="Ginger M.L."/>
            <person name="Horn M."/>
            <person name="Schaap P."/>
            <person name="Caler L."/>
            <person name="Loftus B."/>
        </authorList>
    </citation>
    <scope>NUCLEOTIDE SEQUENCE [LARGE SCALE GENOMIC DNA]</scope>
    <source>
        <strain evidence="8 9">Neff</strain>
    </source>
</reference>
<feature type="compositionally biased region" description="Basic and acidic residues" evidence="6">
    <location>
        <begin position="248"/>
        <end position="261"/>
    </location>
</feature>
<evidence type="ECO:0000256" key="3">
    <source>
        <dbReference type="ARBA" id="ARBA00022692"/>
    </source>
</evidence>
<keyword evidence="4 7" id="KW-1133">Transmembrane helix</keyword>
<feature type="transmembrane region" description="Helical" evidence="7">
    <location>
        <begin position="59"/>
        <end position="78"/>
    </location>
</feature>
<feature type="region of interest" description="Disordered" evidence="6">
    <location>
        <begin position="248"/>
        <end position="277"/>
    </location>
</feature>
<name>L8H8N1_ACACF</name>
<dbReference type="RefSeq" id="XP_004344816.1">
    <property type="nucleotide sequence ID" value="XM_004344766.1"/>
</dbReference>
<feature type="transmembrane region" description="Helical" evidence="7">
    <location>
        <begin position="90"/>
        <end position="108"/>
    </location>
</feature>
<dbReference type="EMBL" id="KB007908">
    <property type="protein sequence ID" value="ELR21073.1"/>
    <property type="molecule type" value="Genomic_DNA"/>
</dbReference>
<evidence type="ECO:0000313" key="9">
    <source>
        <dbReference type="Proteomes" id="UP000011083"/>
    </source>
</evidence>
<dbReference type="AlphaFoldDB" id="L8H8N1"/>
<dbReference type="Pfam" id="PF05978">
    <property type="entry name" value="UNC-93"/>
    <property type="match status" value="1"/>
</dbReference>
<feature type="transmembrane region" description="Helical" evidence="7">
    <location>
        <begin position="114"/>
        <end position="136"/>
    </location>
</feature>
<protein>
    <submittedName>
        <fullName evidence="8">UNC93 family protein</fullName>
    </submittedName>
</protein>
<dbReference type="GeneID" id="14921949"/>
<evidence type="ECO:0000256" key="4">
    <source>
        <dbReference type="ARBA" id="ARBA00022989"/>
    </source>
</evidence>
<feature type="compositionally biased region" description="Acidic residues" evidence="6">
    <location>
        <begin position="192"/>
        <end position="201"/>
    </location>
</feature>
<evidence type="ECO:0000256" key="2">
    <source>
        <dbReference type="ARBA" id="ARBA00009172"/>
    </source>
</evidence>
<comment type="subcellular location">
    <subcellularLocation>
        <location evidence="1">Membrane</location>
        <topology evidence="1">Multi-pass membrane protein</topology>
    </subcellularLocation>
</comment>
<dbReference type="PANTHER" id="PTHR19444:SF13">
    <property type="entry name" value="PROTEIN UNC-93 HOMOLOG A"/>
    <property type="match status" value="1"/>
</dbReference>
<dbReference type="KEGG" id="acan:ACA1_282380"/>
<dbReference type="InterPro" id="IPR036259">
    <property type="entry name" value="MFS_trans_sf"/>
</dbReference>
<dbReference type="Proteomes" id="UP000011083">
    <property type="component" value="Unassembled WGS sequence"/>
</dbReference>
<dbReference type="PANTHER" id="PTHR19444">
    <property type="entry name" value="UNC-93 RELATED"/>
    <property type="match status" value="1"/>
</dbReference>
<feature type="transmembrane region" description="Helical" evidence="7">
    <location>
        <begin position="30"/>
        <end position="47"/>
    </location>
</feature>
<sequence>MKGSVGEATPLLVHPSSAGGLDAKKPIRDLIVICLGFFLIFVAFSTTQNLVSSLIPGKLGTVTLALLYVAFCFSSLFISSSATELLTPKWALVAGASTYSLFIAANLNPTAWTLIPAAVTSGVGAGLLWTGQGAYLSNVAANYARAMNQPKKSVLGLFNGIFFASMQACQVVGNVIGVVLLLTGETSSVDGVTEEDEDTTESPDPSGGTDEASPGSPSTALLFYTFLGISISALFVLAALGHQPGEREWARQARQQRREEQQQLQGKQRSAAHYDESDIDVPKHKEITLGDDDDDVGVDLDVDVDVDVEPPLSMRTVLGKVGKVFRLLTDPRMYLLSVSILYLGLQAGFVAADITKSIILPTQGLAGIPMVLICFCVFDGLACFVLGKLSDKLGKMIFIIVGVSVHLSFYAFFLYKCWSSGDHESIKEIDTVVLYIAAGVFGIGDACYNTFSAVILGTFFLDNTEPAFSCRLIFNSLGFVIIFMLGPFVSLFIKMAFLTAVLLLGAFLVVLLHLTVASVNATPSDDDDAENDDLEKKKKQQELTASKQNESRNWRSTRVKPPL</sequence>
<feature type="transmembrane region" description="Helical" evidence="7">
    <location>
        <begin position="495"/>
        <end position="514"/>
    </location>
</feature>
<feature type="compositionally biased region" description="Acidic residues" evidence="6">
    <location>
        <begin position="524"/>
        <end position="533"/>
    </location>
</feature>
<keyword evidence="3 7" id="KW-0812">Transmembrane</keyword>
<keyword evidence="9" id="KW-1185">Reference proteome</keyword>
<feature type="transmembrane region" description="Helical" evidence="7">
    <location>
        <begin position="221"/>
        <end position="241"/>
    </location>
</feature>
<dbReference type="OrthoDB" id="28075at2759"/>
<feature type="transmembrane region" description="Helical" evidence="7">
    <location>
        <begin position="157"/>
        <end position="182"/>
    </location>
</feature>
<evidence type="ECO:0000313" key="8">
    <source>
        <dbReference type="EMBL" id="ELR21073.1"/>
    </source>
</evidence>
<gene>
    <name evidence="8" type="ORF">ACA1_282380</name>
</gene>
<dbReference type="SUPFAM" id="SSF103473">
    <property type="entry name" value="MFS general substrate transporter"/>
    <property type="match status" value="1"/>
</dbReference>
<evidence type="ECO:0000256" key="1">
    <source>
        <dbReference type="ARBA" id="ARBA00004141"/>
    </source>
</evidence>
<evidence type="ECO:0000256" key="6">
    <source>
        <dbReference type="SAM" id="MobiDB-lite"/>
    </source>
</evidence>
<feature type="transmembrane region" description="Helical" evidence="7">
    <location>
        <begin position="472"/>
        <end position="489"/>
    </location>
</feature>
<feature type="region of interest" description="Disordered" evidence="6">
    <location>
        <begin position="522"/>
        <end position="563"/>
    </location>
</feature>
<dbReference type="OMA" id="KTRRHAG"/>
<keyword evidence="5 7" id="KW-0472">Membrane</keyword>
<dbReference type="InterPro" id="IPR051951">
    <property type="entry name" value="UNC-93_regulatory"/>
</dbReference>
<evidence type="ECO:0000256" key="5">
    <source>
        <dbReference type="ARBA" id="ARBA00023136"/>
    </source>
</evidence>
<accession>L8H8N1</accession>
<comment type="similarity">
    <text evidence="2">Belongs to the unc-93 family.</text>
</comment>
<feature type="transmembrane region" description="Helical" evidence="7">
    <location>
        <begin position="364"/>
        <end position="386"/>
    </location>
</feature>
<feature type="region of interest" description="Disordered" evidence="6">
    <location>
        <begin position="189"/>
        <end position="216"/>
    </location>
</feature>
<feature type="transmembrane region" description="Helical" evidence="7">
    <location>
        <begin position="393"/>
        <end position="413"/>
    </location>
</feature>
<organism evidence="8 9">
    <name type="scientific">Acanthamoeba castellanii (strain ATCC 30010 / Neff)</name>
    <dbReference type="NCBI Taxonomy" id="1257118"/>
    <lineage>
        <taxon>Eukaryota</taxon>
        <taxon>Amoebozoa</taxon>
        <taxon>Discosea</taxon>
        <taxon>Longamoebia</taxon>
        <taxon>Centramoebida</taxon>
        <taxon>Acanthamoebidae</taxon>
        <taxon>Acanthamoeba</taxon>
    </lineage>
</organism>
<evidence type="ECO:0000256" key="7">
    <source>
        <dbReference type="SAM" id="Phobius"/>
    </source>
</evidence>
<feature type="transmembrane region" description="Helical" evidence="7">
    <location>
        <begin position="333"/>
        <end position="352"/>
    </location>
</feature>
<proteinExistence type="inferred from homology"/>
<feature type="transmembrane region" description="Helical" evidence="7">
    <location>
        <begin position="433"/>
        <end position="460"/>
    </location>
</feature>